<dbReference type="AlphaFoldDB" id="A0A3A1QS99"/>
<reference evidence="1 2" key="1">
    <citation type="submission" date="2018-09" db="EMBL/GenBank/DDBJ databases">
        <title>Bacillus saliacetes sp. nov., isolated from Thai shrimp paste (Ka-pi).</title>
        <authorList>
            <person name="Daroonpunt R."/>
            <person name="Tanasupawat S."/>
            <person name="Yiamsombut S."/>
        </authorList>
    </citation>
    <scope>NUCLEOTIDE SEQUENCE [LARGE SCALE GENOMIC DNA]</scope>
    <source>
        <strain evidence="1 2">SKP7-4</strain>
    </source>
</reference>
<dbReference type="EMBL" id="QXIR01000027">
    <property type="protein sequence ID" value="RIW30163.1"/>
    <property type="molecule type" value="Genomic_DNA"/>
</dbReference>
<dbReference type="Proteomes" id="UP000265801">
    <property type="component" value="Unassembled WGS sequence"/>
</dbReference>
<comment type="caution">
    <text evidence="1">The sequence shown here is derived from an EMBL/GenBank/DDBJ whole genome shotgun (WGS) entry which is preliminary data.</text>
</comment>
<evidence type="ECO:0000313" key="1">
    <source>
        <dbReference type="EMBL" id="RIW30163.1"/>
    </source>
</evidence>
<gene>
    <name evidence="1" type="ORF">D3H55_17100</name>
</gene>
<accession>A0A3A1QS99</accession>
<name>A0A3A1QS99_9BACI</name>
<protein>
    <submittedName>
        <fullName evidence="1">Uncharacterized protein</fullName>
    </submittedName>
</protein>
<keyword evidence="2" id="KW-1185">Reference proteome</keyword>
<organism evidence="1 2">
    <name type="scientific">Bacillus salacetis</name>
    <dbReference type="NCBI Taxonomy" id="2315464"/>
    <lineage>
        <taxon>Bacteria</taxon>
        <taxon>Bacillati</taxon>
        <taxon>Bacillota</taxon>
        <taxon>Bacilli</taxon>
        <taxon>Bacillales</taxon>
        <taxon>Bacillaceae</taxon>
        <taxon>Bacillus</taxon>
    </lineage>
</organism>
<sequence>MNTRENPALGIFSESNIICENSLRERNQDVSCRFHKSLFLAGGTQGISRKDLYQPQFHPAQKALLPFNEEQGF</sequence>
<proteinExistence type="predicted"/>
<evidence type="ECO:0000313" key="2">
    <source>
        <dbReference type="Proteomes" id="UP000265801"/>
    </source>
</evidence>